<dbReference type="InterPro" id="IPR027417">
    <property type="entry name" value="P-loop_NTPase"/>
</dbReference>
<evidence type="ECO:0000256" key="3">
    <source>
        <dbReference type="ARBA" id="ARBA00022448"/>
    </source>
</evidence>
<evidence type="ECO:0000256" key="5">
    <source>
        <dbReference type="ARBA" id="ARBA00022741"/>
    </source>
</evidence>
<dbReference type="GO" id="GO:0016020">
    <property type="term" value="C:membrane"/>
    <property type="evidence" value="ECO:0007669"/>
    <property type="project" value="UniProtKB-SubCell"/>
</dbReference>
<feature type="region of interest" description="Disordered" evidence="9">
    <location>
        <begin position="737"/>
        <end position="767"/>
    </location>
</feature>
<feature type="transmembrane region" description="Helical" evidence="10">
    <location>
        <begin position="838"/>
        <end position="864"/>
    </location>
</feature>
<proteinExistence type="inferred from homology"/>
<evidence type="ECO:0000313" key="13">
    <source>
        <dbReference type="EMBL" id="KAF5401260.1"/>
    </source>
</evidence>
<dbReference type="Proteomes" id="UP000748531">
    <property type="component" value="Unassembled WGS sequence"/>
</dbReference>
<dbReference type="CDD" id="cd18579">
    <property type="entry name" value="ABC_6TM_ABCC_D1"/>
    <property type="match status" value="1"/>
</dbReference>
<dbReference type="SMART" id="SM00382">
    <property type="entry name" value="AAA"/>
    <property type="match status" value="1"/>
</dbReference>
<keyword evidence="6" id="KW-0067">ATP-binding</keyword>
<dbReference type="GO" id="GO:0005524">
    <property type="term" value="F:ATP binding"/>
    <property type="evidence" value="ECO:0007669"/>
    <property type="project" value="UniProtKB-KW"/>
</dbReference>
<dbReference type="InterPro" id="IPR036640">
    <property type="entry name" value="ABC1_TM_sf"/>
</dbReference>
<feature type="transmembrane region" description="Helical" evidence="10">
    <location>
        <begin position="311"/>
        <end position="330"/>
    </location>
</feature>
<dbReference type="OrthoDB" id="6500128at2759"/>
<dbReference type="InterPro" id="IPR003593">
    <property type="entry name" value="AAA+_ATPase"/>
</dbReference>
<dbReference type="SUPFAM" id="SSF52540">
    <property type="entry name" value="P-loop containing nucleoside triphosphate hydrolases"/>
    <property type="match status" value="1"/>
</dbReference>
<dbReference type="Gene3D" id="3.40.50.300">
    <property type="entry name" value="P-loop containing nucleotide triphosphate hydrolases"/>
    <property type="match status" value="1"/>
</dbReference>
<keyword evidence="7 10" id="KW-1133">Transmembrane helix</keyword>
<dbReference type="CDD" id="cd03250">
    <property type="entry name" value="ABCC_MRP_domain1"/>
    <property type="match status" value="1"/>
</dbReference>
<dbReference type="InterPro" id="IPR050173">
    <property type="entry name" value="ABC_transporter_C-like"/>
</dbReference>
<dbReference type="AlphaFoldDB" id="A0A8J4WRI7"/>
<dbReference type="FunFam" id="3.40.50.300:FF:000997">
    <property type="entry name" value="Multidrug resistance-associated protein 1"/>
    <property type="match status" value="1"/>
</dbReference>
<evidence type="ECO:0000256" key="2">
    <source>
        <dbReference type="ARBA" id="ARBA00009726"/>
    </source>
</evidence>
<dbReference type="PROSITE" id="PS50929">
    <property type="entry name" value="ABC_TM1F"/>
    <property type="match status" value="1"/>
</dbReference>
<dbReference type="GO" id="GO:0140359">
    <property type="term" value="F:ABC-type transporter activity"/>
    <property type="evidence" value="ECO:0007669"/>
    <property type="project" value="InterPro"/>
</dbReference>
<keyword evidence="4 10" id="KW-0812">Transmembrane</keyword>
<dbReference type="InterPro" id="IPR017871">
    <property type="entry name" value="ABC_transporter-like_CS"/>
</dbReference>
<feature type="domain" description="ABC transporter" evidence="11">
    <location>
        <begin position="404"/>
        <end position="627"/>
    </location>
</feature>
<comment type="similarity">
    <text evidence="2">Belongs to the ABC transporter superfamily. ABCC family. Conjugate transporter (TC 3.A.1.208) subfamily.</text>
</comment>
<dbReference type="PROSITE" id="PS00211">
    <property type="entry name" value="ABC_TRANSPORTER_1"/>
    <property type="match status" value="1"/>
</dbReference>
<feature type="compositionally biased region" description="Polar residues" evidence="9">
    <location>
        <begin position="682"/>
        <end position="691"/>
    </location>
</feature>
<feature type="transmembrane region" description="Helical" evidence="10">
    <location>
        <begin position="221"/>
        <end position="241"/>
    </location>
</feature>
<evidence type="ECO:0000259" key="11">
    <source>
        <dbReference type="PROSITE" id="PS50893"/>
    </source>
</evidence>
<keyword evidence="5" id="KW-0547">Nucleotide-binding</keyword>
<evidence type="ECO:0000256" key="4">
    <source>
        <dbReference type="ARBA" id="ARBA00022692"/>
    </source>
</evidence>
<feature type="transmembrane region" description="Helical" evidence="10">
    <location>
        <begin position="78"/>
        <end position="101"/>
    </location>
</feature>
<feature type="transmembrane region" description="Helical" evidence="10">
    <location>
        <begin position="908"/>
        <end position="934"/>
    </location>
</feature>
<dbReference type="SUPFAM" id="SSF90123">
    <property type="entry name" value="ABC transporter transmembrane region"/>
    <property type="match status" value="1"/>
</dbReference>
<feature type="region of interest" description="Disordered" evidence="9">
    <location>
        <begin position="663"/>
        <end position="691"/>
    </location>
</feature>
<keyword evidence="8 10" id="KW-0472">Membrane</keyword>
<evidence type="ECO:0000313" key="14">
    <source>
        <dbReference type="Proteomes" id="UP000748531"/>
    </source>
</evidence>
<protein>
    <submittedName>
        <fullName evidence="13">Uncharacterized protein</fullName>
    </submittedName>
</protein>
<reference evidence="13" key="1">
    <citation type="submission" date="2019-05" db="EMBL/GenBank/DDBJ databases">
        <title>Annotation for the trematode Paragonimus heterotremus.</title>
        <authorList>
            <person name="Choi Y.-J."/>
        </authorList>
    </citation>
    <scope>NUCLEOTIDE SEQUENCE</scope>
    <source>
        <strain evidence="13">LC</strain>
    </source>
</reference>
<accession>A0A8J4WRI7</accession>
<dbReference type="Pfam" id="PF00664">
    <property type="entry name" value="ABC_membrane"/>
    <property type="match status" value="1"/>
</dbReference>
<evidence type="ECO:0000256" key="6">
    <source>
        <dbReference type="ARBA" id="ARBA00022840"/>
    </source>
</evidence>
<dbReference type="InterPro" id="IPR011527">
    <property type="entry name" value="ABC1_TM_dom"/>
</dbReference>
<comment type="caution">
    <text evidence="13">The sequence shown here is derived from an EMBL/GenBank/DDBJ whole genome shotgun (WGS) entry which is preliminary data.</text>
</comment>
<evidence type="ECO:0000256" key="7">
    <source>
        <dbReference type="ARBA" id="ARBA00022989"/>
    </source>
</evidence>
<dbReference type="Gene3D" id="1.20.1560.10">
    <property type="entry name" value="ABC transporter type 1, transmembrane domain"/>
    <property type="match status" value="2"/>
</dbReference>
<dbReference type="InterPro" id="IPR044746">
    <property type="entry name" value="ABCC_6TM_D1"/>
</dbReference>
<evidence type="ECO:0000256" key="9">
    <source>
        <dbReference type="SAM" id="MobiDB-lite"/>
    </source>
</evidence>
<feature type="transmembrane region" description="Helical" evidence="10">
    <location>
        <begin position="194"/>
        <end position="215"/>
    </location>
</feature>
<organism evidence="13 14">
    <name type="scientific">Paragonimus heterotremus</name>
    <dbReference type="NCBI Taxonomy" id="100268"/>
    <lineage>
        <taxon>Eukaryota</taxon>
        <taxon>Metazoa</taxon>
        <taxon>Spiralia</taxon>
        <taxon>Lophotrochozoa</taxon>
        <taxon>Platyhelminthes</taxon>
        <taxon>Trematoda</taxon>
        <taxon>Digenea</taxon>
        <taxon>Plagiorchiida</taxon>
        <taxon>Troglotremata</taxon>
        <taxon>Troglotrematidae</taxon>
        <taxon>Paragonimus</taxon>
    </lineage>
</organism>
<dbReference type="PANTHER" id="PTHR24223:SF456">
    <property type="entry name" value="MULTIDRUG RESISTANCE-ASSOCIATED PROTEIN LETHAL(2)03659"/>
    <property type="match status" value="1"/>
</dbReference>
<evidence type="ECO:0000256" key="8">
    <source>
        <dbReference type="ARBA" id="ARBA00023136"/>
    </source>
</evidence>
<dbReference type="Pfam" id="PF00005">
    <property type="entry name" value="ABC_tran"/>
    <property type="match status" value="1"/>
</dbReference>
<keyword evidence="14" id="KW-1185">Reference proteome</keyword>
<feature type="domain" description="ABC transmembrane type-1" evidence="12">
    <location>
        <begin position="99"/>
        <end position="306"/>
    </location>
</feature>
<gene>
    <name evidence="13" type="ORF">PHET_05665</name>
</gene>
<comment type="subcellular location">
    <subcellularLocation>
        <location evidence="1">Membrane</location>
        <topology evidence="1">Multi-pass membrane protein</topology>
    </subcellularLocation>
</comment>
<sequence length="979" mass="111526">MNEICAEEKAYCLSRTFYFWLNPLFTKARKSPLTWEDIYNRPTVEGSDYVTTNLEKYWNLEKQKRNPSFFNVIFKAHWWFILVSAFTLSTEIVCLSIRPFLMNKILLGFEDLSRSNNKFDAILYCTVLIGTTLIALFLRNASFWMAYRMGMRLRVASSALIYKKILKLNQKAMTTTTAGQVINLLSSDAQRFELSFMFIHYGWIGPVQATIVFWLMSEITFYPTLCAAAVMVFFIPMQSIMNHAYARIKIRIAQITDERIRILSDVINGIKIIKLHAWQLLFSKIVRQVRRQEMRLFLYVRLCQAFQFTQLVYQVKVTITAMLLGIVLLHTGPGDPDALRSRELYTLLNYLNSLFLSLTLFLPMCIQYLFDTRVSCSRIQNFLLIPELENDRLPKVIMTNEPILHFDNVTAYWDKYGKRPTLSNLTFDVVGPRLIAIVGSVGSGKSSLLQAALGELPHADGHVLRSSNVAYMPQLSWIFPGTLRDNILASLPYNKERYSAVLRATTLDADLALLPHGDRTQVGERGVSLSGGQKARIGLARIAYGLSDFVMLDDPLAAVDARVANHLFNECICGFLSNRLRLLVTHQHHLLPRMDTIIVMRDGRIANIGTYDDLIAAGVEFHTLQNDTPETQAEANSDIFSALPNAKEIQDIAVDHRLVTSPIDPDASRLYQPSRPDKRRMSSQSNPHCSKNYNDYRESSIWNADSNTQAELAITQSSEHITQVVDHDFKTLRKRTYSTSEVHDKSQRVRRRPTERESTRNLRTTTPRGSVTSRFAFSLENAISPGIMDYLPSSTTELDEIEDERGPTNQGFFEDLMETYEDTAEQEVWQRGSVSWRYYIILGQIGGGLFGVMITGLLFIGTIANYAGCDVWLAVWSDTVDERQHSNTTEPASNKFVLWDLGNNRFNLAVFCVMTGTLVVLSSLRSLSFFAVLINSAKRLHDGMLKACMNTRLRFFEINPSGELYIGFILHYVVNLYVP</sequence>
<dbReference type="EMBL" id="LUCH01002591">
    <property type="protein sequence ID" value="KAF5401260.1"/>
    <property type="molecule type" value="Genomic_DNA"/>
</dbReference>
<feature type="transmembrane region" description="Helical" evidence="10">
    <location>
        <begin position="121"/>
        <end position="147"/>
    </location>
</feature>
<evidence type="ECO:0000256" key="1">
    <source>
        <dbReference type="ARBA" id="ARBA00004141"/>
    </source>
</evidence>
<evidence type="ECO:0000256" key="10">
    <source>
        <dbReference type="SAM" id="Phobius"/>
    </source>
</evidence>
<dbReference type="InterPro" id="IPR003439">
    <property type="entry name" value="ABC_transporter-like_ATP-bd"/>
</dbReference>
<feature type="transmembrane region" description="Helical" evidence="10">
    <location>
        <begin position="955"/>
        <end position="974"/>
    </location>
</feature>
<dbReference type="PROSITE" id="PS50893">
    <property type="entry name" value="ABC_TRANSPORTER_2"/>
    <property type="match status" value="1"/>
</dbReference>
<feature type="transmembrane region" description="Helical" evidence="10">
    <location>
        <begin position="350"/>
        <end position="370"/>
    </location>
</feature>
<dbReference type="GO" id="GO:0016887">
    <property type="term" value="F:ATP hydrolysis activity"/>
    <property type="evidence" value="ECO:0007669"/>
    <property type="project" value="InterPro"/>
</dbReference>
<name>A0A8J4WRI7_9TREM</name>
<feature type="compositionally biased region" description="Basic and acidic residues" evidence="9">
    <location>
        <begin position="741"/>
        <end position="760"/>
    </location>
</feature>
<keyword evidence="3" id="KW-0813">Transport</keyword>
<evidence type="ECO:0000259" key="12">
    <source>
        <dbReference type="PROSITE" id="PS50929"/>
    </source>
</evidence>
<dbReference type="PANTHER" id="PTHR24223">
    <property type="entry name" value="ATP-BINDING CASSETTE SUB-FAMILY C"/>
    <property type="match status" value="1"/>
</dbReference>